<protein>
    <recommendedName>
        <fullName evidence="4">GA4 desaturase</fullName>
    </recommendedName>
</protein>
<evidence type="ECO:0008006" key="4">
    <source>
        <dbReference type="Google" id="ProtNLM"/>
    </source>
</evidence>
<reference evidence="2 3" key="1">
    <citation type="journal article" date="2019" name="Mol. Biol. Evol.">
        <title>Blast fungal genomes show frequent chromosomal changes, gene gains and losses, and effector gene turnover.</title>
        <authorList>
            <person name="Gomez Luciano L.B."/>
            <person name="Jason Tsai I."/>
            <person name="Chuma I."/>
            <person name="Tosa Y."/>
            <person name="Chen Y.H."/>
            <person name="Li J.Y."/>
            <person name="Li M.Y."/>
            <person name="Jade Lu M.Y."/>
            <person name="Nakayashiki H."/>
            <person name="Li W.H."/>
        </authorList>
    </citation>
    <scope>NUCLEOTIDE SEQUENCE [LARGE SCALE GENOMIC DNA]</scope>
    <source>
        <strain evidence="2">MZ5-1-6</strain>
    </source>
</reference>
<dbReference type="Proteomes" id="UP000294847">
    <property type="component" value="Chromosome 7"/>
</dbReference>
<dbReference type="NCBIfam" id="NF041278">
    <property type="entry name" value="CmcJ_NvfI_EfuI"/>
    <property type="match status" value="1"/>
</dbReference>
<dbReference type="PANTHER" id="PTHR34598">
    <property type="entry name" value="BLL6449 PROTEIN"/>
    <property type="match status" value="1"/>
</dbReference>
<dbReference type="EMBL" id="CP034210">
    <property type="protein sequence ID" value="QBZ65452.1"/>
    <property type="molecule type" value="Genomic_DNA"/>
</dbReference>
<evidence type="ECO:0000313" key="2">
    <source>
        <dbReference type="EMBL" id="QBZ65452.1"/>
    </source>
</evidence>
<organism evidence="2 3">
    <name type="scientific">Pyricularia oryzae</name>
    <name type="common">Rice blast fungus</name>
    <name type="synonym">Magnaporthe oryzae</name>
    <dbReference type="NCBI Taxonomy" id="318829"/>
    <lineage>
        <taxon>Eukaryota</taxon>
        <taxon>Fungi</taxon>
        <taxon>Dikarya</taxon>
        <taxon>Ascomycota</taxon>
        <taxon>Pezizomycotina</taxon>
        <taxon>Sordariomycetes</taxon>
        <taxon>Sordariomycetidae</taxon>
        <taxon>Magnaporthales</taxon>
        <taxon>Pyriculariaceae</taxon>
        <taxon>Pyricularia</taxon>
    </lineage>
</organism>
<evidence type="ECO:0000313" key="3">
    <source>
        <dbReference type="Proteomes" id="UP000294847"/>
    </source>
</evidence>
<gene>
    <name evidence="2" type="ORF">PoMZ_12413</name>
</gene>
<name>A0A4P7NSY0_PYROR</name>
<comment type="similarity">
    <text evidence="1">Belongs to the asaB hydroxylase/desaturase family.</text>
</comment>
<dbReference type="PANTHER" id="PTHR34598:SF3">
    <property type="entry name" value="OXIDOREDUCTASE AN1597"/>
    <property type="match status" value="1"/>
</dbReference>
<sequence length="295" mass="34057">MPHTNENGQLLKSHVNYHLPPPKGEKYPVRYIRTVGFHRAKYDQQLVEITDKRTCEEAFSLDTHGFQWVPSTIQEKEWKDEYLFALPPQVHKDVQDLLMRHTGATYVHPFPPHVIRRDSHQKVLDIQDDLPDDAILNMAPPAFFVHVDQSYAGAEIIINRQPEADSLLAKAKHHRWGIVNVWQPLKPVNRDPLAVCDARSVDESDLVPVVTRLVYAGQNLDDEQWHVKANPNHKWYYASRMTPDEVLLIKCFDSKLDGRARRTPHTAVETPGDFGPPRESIEIRCLVFWEGEDLT</sequence>
<dbReference type="InterPro" id="IPR044053">
    <property type="entry name" value="AsaB-like"/>
</dbReference>
<accession>A0A4P7NSY0</accession>
<dbReference type="AlphaFoldDB" id="A0A4P7NSY0"/>
<dbReference type="GO" id="GO:0016491">
    <property type="term" value="F:oxidoreductase activity"/>
    <property type="evidence" value="ECO:0007669"/>
    <property type="project" value="InterPro"/>
</dbReference>
<proteinExistence type="inferred from homology"/>
<evidence type="ECO:0000256" key="1">
    <source>
        <dbReference type="ARBA" id="ARBA00023604"/>
    </source>
</evidence>